<dbReference type="EMBL" id="MLJW01002840">
    <property type="protein sequence ID" value="OIQ73520.1"/>
    <property type="molecule type" value="Genomic_DNA"/>
</dbReference>
<evidence type="ECO:0000313" key="1">
    <source>
        <dbReference type="EMBL" id="OIQ73520.1"/>
    </source>
</evidence>
<organism evidence="1">
    <name type="scientific">mine drainage metagenome</name>
    <dbReference type="NCBI Taxonomy" id="410659"/>
    <lineage>
        <taxon>unclassified sequences</taxon>
        <taxon>metagenomes</taxon>
        <taxon>ecological metagenomes</taxon>
    </lineage>
</organism>
<name>A0A1J5PRU4_9ZZZZ</name>
<dbReference type="AlphaFoldDB" id="A0A1J5PRU4"/>
<proteinExistence type="predicted"/>
<reference evidence="1" key="1">
    <citation type="submission" date="2016-10" db="EMBL/GenBank/DDBJ databases">
        <title>Sequence of Gallionella enrichment culture.</title>
        <authorList>
            <person name="Poehlein A."/>
            <person name="Muehling M."/>
            <person name="Daniel R."/>
        </authorList>
    </citation>
    <scope>NUCLEOTIDE SEQUENCE</scope>
</reference>
<accession>A0A1J5PRU4</accession>
<comment type="caution">
    <text evidence="1">The sequence shown here is derived from an EMBL/GenBank/DDBJ whole genome shotgun (WGS) entry which is preliminary data.</text>
</comment>
<sequence>MDHADTDILELGLRIECAGDARLAHWLIEQVGADRVRLAAVALRARRAPSPRRVGEALGLSDGMYDAITAAALPRHATPAAGPRLGV</sequence>
<gene>
    <name evidence="1" type="ORF">GALL_448460</name>
</gene>
<protein>
    <submittedName>
        <fullName evidence="1">Uncharacterized protein</fullName>
    </submittedName>
</protein>